<proteinExistence type="predicted"/>
<organism evidence="1 2">
    <name type="scientific">Sphaerisporangium siamense</name>
    <dbReference type="NCBI Taxonomy" id="795645"/>
    <lineage>
        <taxon>Bacteria</taxon>
        <taxon>Bacillati</taxon>
        <taxon>Actinomycetota</taxon>
        <taxon>Actinomycetes</taxon>
        <taxon>Streptosporangiales</taxon>
        <taxon>Streptosporangiaceae</taxon>
        <taxon>Sphaerisporangium</taxon>
    </lineage>
</organism>
<dbReference type="RefSeq" id="WP_184881956.1">
    <property type="nucleotide sequence ID" value="NZ_BOOV01000048.1"/>
</dbReference>
<reference evidence="1 2" key="1">
    <citation type="submission" date="2020-08" db="EMBL/GenBank/DDBJ databases">
        <title>Sequencing the genomes of 1000 actinobacteria strains.</title>
        <authorList>
            <person name="Klenk H.-P."/>
        </authorList>
    </citation>
    <scope>NUCLEOTIDE SEQUENCE [LARGE SCALE GENOMIC DNA]</scope>
    <source>
        <strain evidence="1 2">DSM 45784</strain>
    </source>
</reference>
<dbReference type="AlphaFoldDB" id="A0A7W7D8P2"/>
<evidence type="ECO:0000313" key="1">
    <source>
        <dbReference type="EMBL" id="MBB4702297.1"/>
    </source>
</evidence>
<comment type="caution">
    <text evidence="1">The sequence shown here is derived from an EMBL/GenBank/DDBJ whole genome shotgun (WGS) entry which is preliminary data.</text>
</comment>
<gene>
    <name evidence="1" type="ORF">BJ982_003841</name>
</gene>
<dbReference type="Proteomes" id="UP000542210">
    <property type="component" value="Unassembled WGS sequence"/>
</dbReference>
<protein>
    <submittedName>
        <fullName evidence="1">Uncharacterized protein</fullName>
    </submittedName>
</protein>
<dbReference type="EMBL" id="JACHND010000001">
    <property type="protein sequence ID" value="MBB4702297.1"/>
    <property type="molecule type" value="Genomic_DNA"/>
</dbReference>
<evidence type="ECO:0000313" key="2">
    <source>
        <dbReference type="Proteomes" id="UP000542210"/>
    </source>
</evidence>
<keyword evidence="2" id="KW-1185">Reference proteome</keyword>
<sequence length="85" mass="9525">MPVLTYPLLTTAERETAEDAIRAHLNNLLADARENGDWMALETLTDEAERWISNHEVTPDRAEEILASLDDAERGIVARYLDGGM</sequence>
<name>A0A7W7D8P2_9ACTN</name>
<accession>A0A7W7D8P2</accession>